<evidence type="ECO:0000256" key="5">
    <source>
        <dbReference type="SAM" id="Coils"/>
    </source>
</evidence>
<dbReference type="GO" id="GO:0005524">
    <property type="term" value="F:ATP binding"/>
    <property type="evidence" value="ECO:0007669"/>
    <property type="project" value="UniProtKB-KW"/>
</dbReference>
<dbReference type="Gene3D" id="1.10.8.60">
    <property type="match status" value="1"/>
</dbReference>
<dbReference type="InterPro" id="IPR025944">
    <property type="entry name" value="Sigma_54_int_dom_CS"/>
</dbReference>
<dbReference type="Pfam" id="PF00072">
    <property type="entry name" value="Response_reg"/>
    <property type="match status" value="1"/>
</dbReference>
<dbReference type="PROSITE" id="PS50110">
    <property type="entry name" value="RESPONSE_REGULATORY"/>
    <property type="match status" value="1"/>
</dbReference>
<organism evidence="8">
    <name type="scientific">bioreactor metagenome</name>
    <dbReference type="NCBI Taxonomy" id="1076179"/>
    <lineage>
        <taxon>unclassified sequences</taxon>
        <taxon>metagenomes</taxon>
        <taxon>ecological metagenomes</taxon>
    </lineage>
</organism>
<dbReference type="EMBL" id="VSSQ01000700">
    <property type="protein sequence ID" value="MPL99971.1"/>
    <property type="molecule type" value="Genomic_DNA"/>
</dbReference>
<accession>A0A644W8B2</accession>
<sequence>MENKDKIKILILDDEKQFTEELSSFFEDDYEAYEANNVGDGRRILHEKNIDLLILDVRLPGISGLDILKEVKEQKPAIEVIVISAHGDMDTVIKAMRLGAFDYLRKPFRFIDIQIAIERTQKYLQMQRRLKQMEEKNSLISKTLEEKIERQFIGVSPQILKVFQQAKTAAQYPDANVLITGESGTGKENIARIIHYSSQRKDNMFCAVNSSAITETLLESEFFGHKKGSFTGAVNDKMGFFEVCNNGTLFLDEIADMPFNLQAKILRATEEKVITRVGDTVPIKTDFRIVSATNHDIEKQVEEKKFRLDLLHRLNTLHIHIPPLRERTADIKPLLDYYVGLYATRFNKPGIKISEDIYDILKTYDFPGNVRELKNMAERAVILCQDNTLNLGDFPVKQTKNKEHVSSIDKVNLKSNEIKMILEALHSCNYNQTAASNLLGISRDALIRKMKKYNISAFKGKEND</sequence>
<feature type="domain" description="Response regulatory" evidence="7">
    <location>
        <begin position="8"/>
        <end position="121"/>
    </location>
</feature>
<dbReference type="InterPro" id="IPR027417">
    <property type="entry name" value="P-loop_NTPase"/>
</dbReference>
<dbReference type="GO" id="GO:0000160">
    <property type="term" value="P:phosphorelay signal transduction system"/>
    <property type="evidence" value="ECO:0007669"/>
    <property type="project" value="InterPro"/>
</dbReference>
<dbReference type="Gene3D" id="3.40.50.2300">
    <property type="match status" value="1"/>
</dbReference>
<dbReference type="InterPro" id="IPR003593">
    <property type="entry name" value="AAA+_ATPase"/>
</dbReference>
<dbReference type="InterPro" id="IPR002197">
    <property type="entry name" value="HTH_Fis"/>
</dbReference>
<dbReference type="PRINTS" id="PR01590">
    <property type="entry name" value="HTHFIS"/>
</dbReference>
<evidence type="ECO:0000256" key="1">
    <source>
        <dbReference type="ARBA" id="ARBA00022741"/>
    </source>
</evidence>
<protein>
    <submittedName>
        <fullName evidence="8">Regulatory protein AtoC</fullName>
    </submittedName>
</protein>
<dbReference type="Pfam" id="PF02954">
    <property type="entry name" value="HTH_8"/>
    <property type="match status" value="1"/>
</dbReference>
<dbReference type="PANTHER" id="PTHR32071">
    <property type="entry name" value="TRANSCRIPTIONAL REGULATORY PROTEIN"/>
    <property type="match status" value="1"/>
</dbReference>
<dbReference type="FunFam" id="3.40.50.300:FF:000006">
    <property type="entry name" value="DNA-binding transcriptional regulator NtrC"/>
    <property type="match status" value="1"/>
</dbReference>
<dbReference type="PROSITE" id="PS00688">
    <property type="entry name" value="SIGMA54_INTERACT_3"/>
    <property type="match status" value="1"/>
</dbReference>
<dbReference type="InterPro" id="IPR058031">
    <property type="entry name" value="AAA_lid_NorR"/>
</dbReference>
<dbReference type="SUPFAM" id="SSF52172">
    <property type="entry name" value="CheY-like"/>
    <property type="match status" value="1"/>
</dbReference>
<dbReference type="InterPro" id="IPR025662">
    <property type="entry name" value="Sigma_54_int_dom_ATP-bd_1"/>
</dbReference>
<evidence type="ECO:0000256" key="2">
    <source>
        <dbReference type="ARBA" id="ARBA00022840"/>
    </source>
</evidence>
<dbReference type="Pfam" id="PF25601">
    <property type="entry name" value="AAA_lid_14"/>
    <property type="match status" value="1"/>
</dbReference>
<dbReference type="AlphaFoldDB" id="A0A644W8B2"/>
<dbReference type="Gene3D" id="1.10.10.60">
    <property type="entry name" value="Homeodomain-like"/>
    <property type="match status" value="1"/>
</dbReference>
<evidence type="ECO:0000259" key="7">
    <source>
        <dbReference type="PROSITE" id="PS50110"/>
    </source>
</evidence>
<dbReference type="SMART" id="SM00382">
    <property type="entry name" value="AAA"/>
    <property type="match status" value="1"/>
</dbReference>
<dbReference type="CDD" id="cd00009">
    <property type="entry name" value="AAA"/>
    <property type="match status" value="1"/>
</dbReference>
<dbReference type="SUPFAM" id="SSF52540">
    <property type="entry name" value="P-loop containing nucleoside triphosphate hydrolases"/>
    <property type="match status" value="1"/>
</dbReference>
<reference evidence="8" key="1">
    <citation type="submission" date="2019-08" db="EMBL/GenBank/DDBJ databases">
        <authorList>
            <person name="Kucharzyk K."/>
            <person name="Murdoch R.W."/>
            <person name="Higgins S."/>
            <person name="Loffler F."/>
        </authorList>
    </citation>
    <scope>NUCLEOTIDE SEQUENCE</scope>
</reference>
<dbReference type="SUPFAM" id="SSF46689">
    <property type="entry name" value="Homeodomain-like"/>
    <property type="match status" value="1"/>
</dbReference>
<dbReference type="GO" id="GO:0006355">
    <property type="term" value="P:regulation of DNA-templated transcription"/>
    <property type="evidence" value="ECO:0007669"/>
    <property type="project" value="InterPro"/>
</dbReference>
<keyword evidence="1" id="KW-0547">Nucleotide-binding</keyword>
<evidence type="ECO:0000259" key="6">
    <source>
        <dbReference type="PROSITE" id="PS50045"/>
    </source>
</evidence>
<keyword evidence="2" id="KW-0067">ATP-binding</keyword>
<dbReference type="GO" id="GO:0043565">
    <property type="term" value="F:sequence-specific DNA binding"/>
    <property type="evidence" value="ECO:0007669"/>
    <property type="project" value="InterPro"/>
</dbReference>
<dbReference type="SMART" id="SM00448">
    <property type="entry name" value="REC"/>
    <property type="match status" value="1"/>
</dbReference>
<keyword evidence="4" id="KW-0804">Transcription</keyword>
<gene>
    <name evidence="8" type="primary">atoC_31</name>
    <name evidence="8" type="ORF">SDC9_46193</name>
</gene>
<evidence type="ECO:0000256" key="4">
    <source>
        <dbReference type="ARBA" id="ARBA00023163"/>
    </source>
</evidence>
<feature type="coiled-coil region" evidence="5">
    <location>
        <begin position="116"/>
        <end position="150"/>
    </location>
</feature>
<dbReference type="PROSITE" id="PS50045">
    <property type="entry name" value="SIGMA54_INTERACT_4"/>
    <property type="match status" value="1"/>
</dbReference>
<dbReference type="PROSITE" id="PS00675">
    <property type="entry name" value="SIGMA54_INTERACT_1"/>
    <property type="match status" value="1"/>
</dbReference>
<dbReference type="InterPro" id="IPR011006">
    <property type="entry name" value="CheY-like_superfamily"/>
</dbReference>
<dbReference type="InterPro" id="IPR002078">
    <property type="entry name" value="Sigma_54_int"/>
</dbReference>
<name>A0A644W8B2_9ZZZZ</name>
<keyword evidence="5" id="KW-0175">Coiled coil</keyword>
<dbReference type="Pfam" id="PF00158">
    <property type="entry name" value="Sigma54_activat"/>
    <property type="match status" value="1"/>
</dbReference>
<dbReference type="InterPro" id="IPR001789">
    <property type="entry name" value="Sig_transdc_resp-reg_receiver"/>
</dbReference>
<feature type="domain" description="Sigma-54 factor interaction" evidence="6">
    <location>
        <begin position="152"/>
        <end position="382"/>
    </location>
</feature>
<evidence type="ECO:0000256" key="3">
    <source>
        <dbReference type="ARBA" id="ARBA00023015"/>
    </source>
</evidence>
<comment type="caution">
    <text evidence="8">The sequence shown here is derived from an EMBL/GenBank/DDBJ whole genome shotgun (WGS) entry which is preliminary data.</text>
</comment>
<keyword evidence="3" id="KW-0805">Transcription regulation</keyword>
<dbReference type="InterPro" id="IPR009057">
    <property type="entry name" value="Homeodomain-like_sf"/>
</dbReference>
<evidence type="ECO:0000313" key="8">
    <source>
        <dbReference type="EMBL" id="MPL99971.1"/>
    </source>
</evidence>
<dbReference type="Gene3D" id="3.40.50.300">
    <property type="entry name" value="P-loop containing nucleotide triphosphate hydrolases"/>
    <property type="match status" value="1"/>
</dbReference>
<proteinExistence type="predicted"/>